<dbReference type="GeneID" id="41967407"/>
<reference evidence="2" key="2">
    <citation type="submission" date="2019-10" db="EMBL/GenBank/DDBJ databases">
        <authorList>
            <consortium name="NCBI Genome Project"/>
        </authorList>
    </citation>
    <scope>NUCLEOTIDE SEQUENCE</scope>
    <source>
        <strain evidence="2">NI907</strain>
    </source>
</reference>
<accession>A0A6P8AM39</accession>
<reference evidence="2" key="1">
    <citation type="journal article" date="2019" name="Mol. Biol. Evol.">
        <title>Blast fungal genomes show frequent chromosomal changes, gene gains and losses, and effector gene turnover.</title>
        <authorList>
            <person name="Gomez Luciano L.B."/>
            <person name="Jason Tsai I."/>
            <person name="Chuma I."/>
            <person name="Tosa Y."/>
            <person name="Chen Y.H."/>
            <person name="Li J.Y."/>
            <person name="Li M.Y."/>
            <person name="Jade Lu M.Y."/>
            <person name="Nakayashiki H."/>
            <person name="Li W.H."/>
        </authorList>
    </citation>
    <scope>NUCLEOTIDE SEQUENCE</scope>
    <source>
        <strain evidence="2">NI907</strain>
    </source>
</reference>
<evidence type="ECO:0000313" key="1">
    <source>
        <dbReference type="Proteomes" id="UP000515153"/>
    </source>
</evidence>
<protein>
    <submittedName>
        <fullName evidence="2">Uncharacterized protein</fullName>
    </submittedName>
</protein>
<dbReference type="AlphaFoldDB" id="A0A6P8AM39"/>
<dbReference type="Proteomes" id="UP000515153">
    <property type="component" value="Unplaced"/>
</dbReference>
<proteinExistence type="predicted"/>
<gene>
    <name evidence="2" type="ORF">PgNI_12557</name>
</gene>
<evidence type="ECO:0000313" key="2">
    <source>
        <dbReference type="RefSeq" id="XP_030975966.1"/>
    </source>
</evidence>
<sequence length="158" mass="17567">MDDSYGFMLDPSWHANACLDPNFLDNVEGTQDSRSHSSALPGANLDFNYGAFINELNNCEKKDLRSLGITTISRLEKTEDAAKQRDQQLADKLAKIDATNTQILAMLEKLEIQSGESFSALKEVKEMIKAVGSGLSKFNTMVVKYFNGEHGENRQNSK</sequence>
<reference evidence="2" key="3">
    <citation type="submission" date="2025-08" db="UniProtKB">
        <authorList>
            <consortium name="RefSeq"/>
        </authorList>
    </citation>
    <scope>IDENTIFICATION</scope>
    <source>
        <strain evidence="2">NI907</strain>
    </source>
</reference>
<organism evidence="1 2">
    <name type="scientific">Pyricularia grisea</name>
    <name type="common">Crabgrass-specific blast fungus</name>
    <name type="synonym">Magnaporthe grisea</name>
    <dbReference type="NCBI Taxonomy" id="148305"/>
    <lineage>
        <taxon>Eukaryota</taxon>
        <taxon>Fungi</taxon>
        <taxon>Dikarya</taxon>
        <taxon>Ascomycota</taxon>
        <taxon>Pezizomycotina</taxon>
        <taxon>Sordariomycetes</taxon>
        <taxon>Sordariomycetidae</taxon>
        <taxon>Magnaporthales</taxon>
        <taxon>Pyriculariaceae</taxon>
        <taxon>Pyricularia</taxon>
    </lineage>
</organism>
<dbReference type="RefSeq" id="XP_030975966.1">
    <property type="nucleotide sequence ID" value="XM_031132504.1"/>
</dbReference>
<name>A0A6P8AM39_PYRGI</name>
<dbReference type="KEGG" id="pgri:PgNI_12557"/>
<keyword evidence="1" id="KW-1185">Reference proteome</keyword>